<dbReference type="STRING" id="1548.CSCA_0733"/>
<evidence type="ECO:0000256" key="2">
    <source>
        <dbReference type="ARBA" id="ARBA00022448"/>
    </source>
</evidence>
<dbReference type="HOGENOM" id="CLU_000604_1_2_9"/>
<name>A0A0E3JZ04_CLOSL</name>
<keyword evidence="7" id="KW-1185">Reference proteome</keyword>
<accession>A0A0E3JZ04</accession>
<evidence type="ECO:0000256" key="3">
    <source>
        <dbReference type="ARBA" id="ARBA00022741"/>
    </source>
</evidence>
<dbReference type="InterPro" id="IPR003593">
    <property type="entry name" value="AAA+_ATPase"/>
</dbReference>
<dbReference type="PANTHER" id="PTHR42711">
    <property type="entry name" value="ABC TRANSPORTER ATP-BINDING PROTEIN"/>
    <property type="match status" value="1"/>
</dbReference>
<dbReference type="InterPro" id="IPR050763">
    <property type="entry name" value="ABC_transporter_ATP-binding"/>
</dbReference>
<dbReference type="PROSITE" id="PS50893">
    <property type="entry name" value="ABC_TRANSPORTER_2"/>
    <property type="match status" value="1"/>
</dbReference>
<sequence>MITYKNISFQYSKNNVVINNLNLHVKERDIHGILGHNGAGKTTLFRLTLGLLKPQKGKILLGNNDISYMPTDNGLYENLTAFQNIEFRAKIFKVSQDVFNTEANLLLKQLHIFKRSNELVLKWSTGMKKRLALACALIANPKILILDEPTNGIDPESLNIVVNMLKKINQNGVTILLSSQDLNFISKACNYISIIQSGNLVYENSINVNTNIEDIYLKYTNSNVEE</sequence>
<reference evidence="6 7" key="1">
    <citation type="journal article" date="2015" name="J. Biotechnol.">
        <title>Complete genome sequence of a malodorant-producing acetogen, Clostridium scatologenes ATCC 25775(T).</title>
        <authorList>
            <person name="Zhu Z."/>
            <person name="Guo T."/>
            <person name="Zheng H."/>
            <person name="Song T."/>
            <person name="Ouyang P."/>
            <person name="Xie J."/>
        </authorList>
    </citation>
    <scope>NUCLEOTIDE SEQUENCE [LARGE SCALE GENOMIC DNA]</scope>
    <source>
        <strain evidence="6 7">ATCC 25775</strain>
    </source>
</reference>
<dbReference type="Pfam" id="PF00005">
    <property type="entry name" value="ABC_tran"/>
    <property type="match status" value="1"/>
</dbReference>
<gene>
    <name evidence="6" type="ORF">CSCA_0733</name>
</gene>
<dbReference type="InterPro" id="IPR027417">
    <property type="entry name" value="P-loop_NTPase"/>
</dbReference>
<dbReference type="AlphaFoldDB" id="A0A0E3JZ04"/>
<dbReference type="GO" id="GO:0005524">
    <property type="term" value="F:ATP binding"/>
    <property type="evidence" value="ECO:0007669"/>
    <property type="project" value="UniProtKB-KW"/>
</dbReference>
<evidence type="ECO:0000256" key="1">
    <source>
        <dbReference type="ARBA" id="ARBA00005417"/>
    </source>
</evidence>
<keyword evidence="3" id="KW-0547">Nucleotide-binding</keyword>
<evidence type="ECO:0000259" key="5">
    <source>
        <dbReference type="PROSITE" id="PS50893"/>
    </source>
</evidence>
<dbReference type="RefSeq" id="WP_029159844.1">
    <property type="nucleotide sequence ID" value="NZ_CP009933.1"/>
</dbReference>
<dbReference type="SMART" id="SM00382">
    <property type="entry name" value="AAA"/>
    <property type="match status" value="1"/>
</dbReference>
<evidence type="ECO:0000256" key="4">
    <source>
        <dbReference type="ARBA" id="ARBA00022840"/>
    </source>
</evidence>
<keyword evidence="2" id="KW-0813">Transport</keyword>
<feature type="domain" description="ABC transporter" evidence="5">
    <location>
        <begin position="2"/>
        <end position="222"/>
    </location>
</feature>
<dbReference type="GO" id="GO:0016887">
    <property type="term" value="F:ATP hydrolysis activity"/>
    <property type="evidence" value="ECO:0007669"/>
    <property type="project" value="InterPro"/>
</dbReference>
<dbReference type="InterPro" id="IPR003439">
    <property type="entry name" value="ABC_transporter-like_ATP-bd"/>
</dbReference>
<evidence type="ECO:0000313" key="7">
    <source>
        <dbReference type="Proteomes" id="UP000033115"/>
    </source>
</evidence>
<protein>
    <submittedName>
        <fullName evidence="6">ABC transporter, ATP-binding protein SagG</fullName>
    </submittedName>
</protein>
<dbReference type="Gene3D" id="3.40.50.300">
    <property type="entry name" value="P-loop containing nucleotide triphosphate hydrolases"/>
    <property type="match status" value="1"/>
</dbReference>
<comment type="similarity">
    <text evidence="1">Belongs to the ABC transporter superfamily.</text>
</comment>
<organism evidence="6 7">
    <name type="scientific">Clostridium scatologenes</name>
    <dbReference type="NCBI Taxonomy" id="1548"/>
    <lineage>
        <taxon>Bacteria</taxon>
        <taxon>Bacillati</taxon>
        <taxon>Bacillota</taxon>
        <taxon>Clostridia</taxon>
        <taxon>Eubacteriales</taxon>
        <taxon>Clostridiaceae</taxon>
        <taxon>Clostridium</taxon>
    </lineage>
</organism>
<dbReference type="PANTHER" id="PTHR42711:SF5">
    <property type="entry name" value="ABC TRANSPORTER ATP-BINDING PROTEIN NATA"/>
    <property type="match status" value="1"/>
</dbReference>
<dbReference type="KEGG" id="csq:CSCA_0733"/>
<proteinExistence type="inferred from homology"/>
<dbReference type="SUPFAM" id="SSF52540">
    <property type="entry name" value="P-loop containing nucleoside triphosphate hydrolases"/>
    <property type="match status" value="1"/>
</dbReference>
<dbReference type="CDD" id="cd03230">
    <property type="entry name" value="ABC_DR_subfamily_A"/>
    <property type="match status" value="1"/>
</dbReference>
<evidence type="ECO:0000313" key="6">
    <source>
        <dbReference type="EMBL" id="AKA67858.1"/>
    </source>
</evidence>
<dbReference type="EMBL" id="CP009933">
    <property type="protein sequence ID" value="AKA67858.1"/>
    <property type="molecule type" value="Genomic_DNA"/>
</dbReference>
<dbReference type="Proteomes" id="UP000033115">
    <property type="component" value="Chromosome"/>
</dbReference>
<keyword evidence="4 6" id="KW-0067">ATP-binding</keyword>